<accession>A0A8S5T8Q9</accession>
<evidence type="ECO:0000313" key="1">
    <source>
        <dbReference type="EMBL" id="DAF59512.1"/>
    </source>
</evidence>
<protein>
    <submittedName>
        <fullName evidence="1">Uncharacterized protein</fullName>
    </submittedName>
</protein>
<sequence length="92" mass="10306">MLNFDKYDRYGEVIRPGDVCARSGRGGAELVVYKGHSWGAKGSKGEFGRFITPDGHRSIKYSSVVFAFDPVGNRRSKAKQATKIIREFYEGK</sequence>
<reference evidence="1" key="1">
    <citation type="journal article" date="2021" name="Proc. Natl. Acad. Sci. U.S.A.">
        <title>A Catalog of Tens of Thousands of Viruses from Human Metagenomes Reveals Hidden Associations with Chronic Diseases.</title>
        <authorList>
            <person name="Tisza M.J."/>
            <person name="Buck C.B."/>
        </authorList>
    </citation>
    <scope>NUCLEOTIDE SEQUENCE</scope>
    <source>
        <strain evidence="1">CtU557</strain>
    </source>
</reference>
<name>A0A8S5T8Q9_9CAUD</name>
<proteinExistence type="predicted"/>
<organism evidence="1">
    <name type="scientific">Podoviridae sp. ctU557</name>
    <dbReference type="NCBI Taxonomy" id="2827736"/>
    <lineage>
        <taxon>Viruses</taxon>
        <taxon>Duplodnaviria</taxon>
        <taxon>Heunggongvirae</taxon>
        <taxon>Uroviricota</taxon>
        <taxon>Caudoviricetes</taxon>
    </lineage>
</organism>
<dbReference type="EMBL" id="BK032771">
    <property type="protein sequence ID" value="DAF59512.1"/>
    <property type="molecule type" value="Genomic_DNA"/>
</dbReference>